<evidence type="ECO:0000256" key="1">
    <source>
        <dbReference type="SAM" id="SignalP"/>
    </source>
</evidence>
<dbReference type="EMBL" id="JASNGB010000090">
    <property type="protein sequence ID" value="MDL2344555.1"/>
    <property type="molecule type" value="Genomic_DNA"/>
</dbReference>
<dbReference type="RefSeq" id="WP_285523626.1">
    <property type="nucleotide sequence ID" value="NZ_JASNGB010000090.1"/>
</dbReference>
<dbReference type="PANTHER" id="PTHR38075">
    <property type="entry name" value="DUF4139 DOMAIN-CONTAINING PROTEIN"/>
    <property type="match status" value="1"/>
</dbReference>
<name>A0ABT7JJ96_9DEIO</name>
<protein>
    <recommendedName>
        <fullName evidence="4">DUF4139 domain-containing protein</fullName>
    </recommendedName>
</protein>
<keyword evidence="1" id="KW-0732">Signal</keyword>
<comment type="caution">
    <text evidence="2">The sequence shown here is derived from an EMBL/GenBank/DDBJ whole genome shotgun (WGS) entry which is preliminary data.</text>
</comment>
<evidence type="ECO:0000313" key="2">
    <source>
        <dbReference type="EMBL" id="MDL2344555.1"/>
    </source>
</evidence>
<evidence type="ECO:0008006" key="4">
    <source>
        <dbReference type="Google" id="ProtNLM"/>
    </source>
</evidence>
<evidence type="ECO:0000313" key="3">
    <source>
        <dbReference type="Proteomes" id="UP001302059"/>
    </source>
</evidence>
<feature type="signal peptide" evidence="1">
    <location>
        <begin position="1"/>
        <end position="21"/>
    </location>
</feature>
<dbReference type="PANTHER" id="PTHR38075:SF1">
    <property type="entry name" value="DUF4139 DOMAIN-CONTAINING PROTEIN"/>
    <property type="match status" value="1"/>
</dbReference>
<reference evidence="2 3" key="1">
    <citation type="submission" date="2023-05" db="EMBL/GenBank/DDBJ databases">
        <authorList>
            <person name="Gao F."/>
        </authorList>
    </citation>
    <scope>NUCLEOTIDE SEQUENCE [LARGE SCALE GENOMIC DNA]</scope>
    <source>
        <strain evidence="2 3">MIMF12</strain>
    </source>
</reference>
<dbReference type="Proteomes" id="UP001302059">
    <property type="component" value="Unassembled WGS sequence"/>
</dbReference>
<organism evidence="2 3">
    <name type="scientific">Deinococcus rhizophilus</name>
    <dbReference type="NCBI Taxonomy" id="3049544"/>
    <lineage>
        <taxon>Bacteria</taxon>
        <taxon>Thermotogati</taxon>
        <taxon>Deinococcota</taxon>
        <taxon>Deinococci</taxon>
        <taxon>Deinococcales</taxon>
        <taxon>Deinococcaceae</taxon>
        <taxon>Deinococcus</taxon>
    </lineage>
</organism>
<gene>
    <name evidence="2" type="ORF">QOL99_10345</name>
</gene>
<sequence length="426" mass="46658">MKALMRRALLLTPLLFGSGHATDLRVYPGFSEVREGVTVQGQRLEITLAEGVWPDLLPGSLELRGLGLTRLVQDRGPGWLKRFEGQTVKLRENGQSQPVTLVRASDLTIRDAAGDYRQVRLDQLAFPTLPPEEPLTGPRRLIFEVAQPGQGVFSYLTRSVTWSPRFILSAAGSNAGLEALADIRNTATVPYTSQTTELFSGEASLAKGPAVPMPAPVVTYTTGLADTDTSTGPPPTLNPAASLGGLYRYALDRPLTLPAGGTVTLPFLKTRLTTFERFVVLNTYFSPQSSRGALNRTYRLTADQPLPGGVLTVREEGRVVGQTTLVETEKGEKIEFTLGRDPEVRYGRVVKVLEPGERGSGKYQVTYTFENSKDRPLRVELTERVYSRVALRINGVEKTGEARMELRVDVPARGSVTRSFAVEIEN</sequence>
<accession>A0ABT7JJ96</accession>
<proteinExistence type="predicted"/>
<feature type="chain" id="PRO_5047295741" description="DUF4139 domain-containing protein" evidence="1">
    <location>
        <begin position="22"/>
        <end position="426"/>
    </location>
</feature>
<keyword evidence="3" id="KW-1185">Reference proteome</keyword>